<reference evidence="1" key="1">
    <citation type="submission" date="2018-05" db="EMBL/GenBank/DDBJ databases">
        <authorList>
            <person name="Lanie J.A."/>
            <person name="Ng W.-L."/>
            <person name="Kazmierczak K.M."/>
            <person name="Andrzejewski T.M."/>
            <person name="Davidsen T.M."/>
            <person name="Wayne K.J."/>
            <person name="Tettelin H."/>
            <person name="Glass J.I."/>
            <person name="Rusch D."/>
            <person name="Podicherti R."/>
            <person name="Tsui H.-C.T."/>
            <person name="Winkler M.E."/>
        </authorList>
    </citation>
    <scope>NUCLEOTIDE SEQUENCE</scope>
</reference>
<dbReference type="PROSITE" id="PS51318">
    <property type="entry name" value="TAT"/>
    <property type="match status" value="1"/>
</dbReference>
<feature type="non-terminal residue" evidence="1">
    <location>
        <position position="56"/>
    </location>
</feature>
<protein>
    <recommendedName>
        <fullName evidence="2">Twin-arginine translocation signal domain-containing protein</fullName>
    </recommendedName>
</protein>
<dbReference type="AlphaFoldDB" id="A0A383ARA7"/>
<sequence>MDGMTTTRRGFVTGAAVLGLSLKYGCSSETPGKSPAQIYRGWEDLMRNKWTWDRVA</sequence>
<name>A0A383ARA7_9ZZZZ</name>
<evidence type="ECO:0000313" key="1">
    <source>
        <dbReference type="EMBL" id="SVE10079.1"/>
    </source>
</evidence>
<proteinExistence type="predicted"/>
<organism evidence="1">
    <name type="scientific">marine metagenome</name>
    <dbReference type="NCBI Taxonomy" id="408172"/>
    <lineage>
        <taxon>unclassified sequences</taxon>
        <taxon>metagenomes</taxon>
        <taxon>ecological metagenomes</taxon>
    </lineage>
</organism>
<dbReference type="InterPro" id="IPR006311">
    <property type="entry name" value="TAT_signal"/>
</dbReference>
<gene>
    <name evidence="1" type="ORF">METZ01_LOCUS462933</name>
</gene>
<dbReference type="EMBL" id="UINC01194137">
    <property type="protein sequence ID" value="SVE10079.1"/>
    <property type="molecule type" value="Genomic_DNA"/>
</dbReference>
<accession>A0A383ARA7</accession>
<evidence type="ECO:0008006" key="2">
    <source>
        <dbReference type="Google" id="ProtNLM"/>
    </source>
</evidence>